<dbReference type="Gene3D" id="1.10.10.10">
    <property type="entry name" value="Winged helix-like DNA-binding domain superfamily/Winged helix DNA-binding domain"/>
    <property type="match status" value="1"/>
</dbReference>
<dbReference type="SUPFAM" id="SSF46785">
    <property type="entry name" value="Winged helix' DNA-binding domain"/>
    <property type="match status" value="1"/>
</dbReference>
<dbReference type="InterPro" id="IPR000847">
    <property type="entry name" value="LysR_HTH_N"/>
</dbReference>
<dbReference type="OrthoDB" id="9813056at2"/>
<keyword evidence="2" id="KW-0805">Transcription regulation</keyword>
<comment type="similarity">
    <text evidence="1">Belongs to the LysR transcriptional regulatory family.</text>
</comment>
<evidence type="ECO:0000256" key="2">
    <source>
        <dbReference type="ARBA" id="ARBA00023015"/>
    </source>
</evidence>
<keyword evidence="7" id="KW-1185">Reference proteome</keyword>
<dbReference type="Pfam" id="PF00126">
    <property type="entry name" value="HTH_1"/>
    <property type="match status" value="1"/>
</dbReference>
<dbReference type="Proteomes" id="UP000278542">
    <property type="component" value="Unassembled WGS sequence"/>
</dbReference>
<dbReference type="EMBL" id="RBWY01000001">
    <property type="protein sequence ID" value="RKS87566.1"/>
    <property type="molecule type" value="Genomic_DNA"/>
</dbReference>
<evidence type="ECO:0000256" key="3">
    <source>
        <dbReference type="ARBA" id="ARBA00023125"/>
    </source>
</evidence>
<dbReference type="RefSeq" id="WP_121144452.1">
    <property type="nucleotide sequence ID" value="NZ_RBWY01000001.1"/>
</dbReference>
<dbReference type="Gene3D" id="3.40.190.290">
    <property type="match status" value="1"/>
</dbReference>
<dbReference type="AlphaFoldDB" id="A0A495RK77"/>
<feature type="domain" description="HTH lysR-type" evidence="5">
    <location>
        <begin position="1"/>
        <end position="60"/>
    </location>
</feature>
<dbReference type="SUPFAM" id="SSF53850">
    <property type="entry name" value="Periplasmic binding protein-like II"/>
    <property type="match status" value="1"/>
</dbReference>
<dbReference type="GO" id="GO:0043565">
    <property type="term" value="F:sequence-specific DNA binding"/>
    <property type="evidence" value="ECO:0007669"/>
    <property type="project" value="TreeGrafter"/>
</dbReference>
<dbReference type="PROSITE" id="PS50931">
    <property type="entry name" value="HTH_LYSR"/>
    <property type="match status" value="1"/>
</dbReference>
<organism evidence="6 7">
    <name type="scientific">Orbus hercynius</name>
    <dbReference type="NCBI Taxonomy" id="593135"/>
    <lineage>
        <taxon>Bacteria</taxon>
        <taxon>Pseudomonadati</taxon>
        <taxon>Pseudomonadota</taxon>
        <taxon>Gammaproteobacteria</taxon>
        <taxon>Orbales</taxon>
        <taxon>Orbaceae</taxon>
        <taxon>Orbus</taxon>
    </lineage>
</organism>
<dbReference type="FunFam" id="1.10.10.10:FF:000001">
    <property type="entry name" value="LysR family transcriptional regulator"/>
    <property type="match status" value="1"/>
</dbReference>
<protein>
    <submittedName>
        <fullName evidence="6">LysR family transcriptional regulator</fullName>
    </submittedName>
</protein>
<proteinExistence type="inferred from homology"/>
<dbReference type="PANTHER" id="PTHR30537">
    <property type="entry name" value="HTH-TYPE TRANSCRIPTIONAL REGULATOR"/>
    <property type="match status" value="1"/>
</dbReference>
<dbReference type="GO" id="GO:0006351">
    <property type="term" value="P:DNA-templated transcription"/>
    <property type="evidence" value="ECO:0007669"/>
    <property type="project" value="TreeGrafter"/>
</dbReference>
<evidence type="ECO:0000256" key="4">
    <source>
        <dbReference type="ARBA" id="ARBA00023163"/>
    </source>
</evidence>
<dbReference type="InterPro" id="IPR036388">
    <property type="entry name" value="WH-like_DNA-bd_sf"/>
</dbReference>
<evidence type="ECO:0000259" key="5">
    <source>
        <dbReference type="PROSITE" id="PS50931"/>
    </source>
</evidence>
<dbReference type="PANTHER" id="PTHR30537:SF1">
    <property type="entry name" value="HTH-TYPE TRANSCRIPTIONAL REGULATOR PGRR"/>
    <property type="match status" value="1"/>
</dbReference>
<keyword evidence="3" id="KW-0238">DNA-binding</keyword>
<evidence type="ECO:0000256" key="1">
    <source>
        <dbReference type="ARBA" id="ARBA00009437"/>
    </source>
</evidence>
<dbReference type="Pfam" id="PF03466">
    <property type="entry name" value="LysR_substrate"/>
    <property type="match status" value="1"/>
</dbReference>
<comment type="caution">
    <text evidence="6">The sequence shown here is derived from an EMBL/GenBank/DDBJ whole genome shotgun (WGS) entry which is preliminary data.</text>
</comment>
<dbReference type="InterPro" id="IPR005119">
    <property type="entry name" value="LysR_subst-bd"/>
</dbReference>
<accession>A0A495RK77</accession>
<evidence type="ECO:0000313" key="6">
    <source>
        <dbReference type="EMBL" id="RKS87566.1"/>
    </source>
</evidence>
<name>A0A495RK77_9GAMM</name>
<gene>
    <name evidence="6" type="ORF">DES39_0804</name>
</gene>
<dbReference type="InterPro" id="IPR036390">
    <property type="entry name" value="WH_DNA-bd_sf"/>
</dbReference>
<reference evidence="6 7" key="1">
    <citation type="submission" date="2018-10" db="EMBL/GenBank/DDBJ databases">
        <title>Genomic Encyclopedia of Type Strains, Phase IV (KMG-IV): sequencing the most valuable type-strain genomes for metagenomic binning, comparative biology and taxonomic classification.</title>
        <authorList>
            <person name="Goeker M."/>
        </authorList>
    </citation>
    <scope>NUCLEOTIDE SEQUENCE [LARGE SCALE GENOMIC DNA]</scope>
    <source>
        <strain evidence="6 7">DSM 22228</strain>
    </source>
</reference>
<dbReference type="PRINTS" id="PR00039">
    <property type="entry name" value="HTHLYSR"/>
</dbReference>
<keyword evidence="4" id="KW-0804">Transcription</keyword>
<dbReference type="GO" id="GO:0003700">
    <property type="term" value="F:DNA-binding transcription factor activity"/>
    <property type="evidence" value="ECO:0007669"/>
    <property type="project" value="InterPro"/>
</dbReference>
<dbReference type="InterPro" id="IPR058163">
    <property type="entry name" value="LysR-type_TF_proteobact-type"/>
</dbReference>
<sequence length="308" mass="35042">MLENLNDLRAFVMIANTGSFTKAAGQLGVAQSALSYTIKTLEQRLAIQLFTRTTRSVSLTPAGEQLFNDIDPLIMALDQKITKLNHFRDTPHGKLRINGTEHAINILLWDKLAAFAKNFPHIQLEITTDYARSDIVKDRYDIGIRLGNHVAQDMIAKQITEPLQMITVASPDYLHKYGIPQTPLELYQHRCISMRLPSNEKVMAWDLTDVTASTSSHKNLLHFNPNFAIVLSNARLKVKAAIDGLGITWLPKTMINDEIEKEQLIELLPNWRTTYPPYYLYYPNRSESQPLLRLLIDALCQVQTKTRS</sequence>
<evidence type="ECO:0000313" key="7">
    <source>
        <dbReference type="Proteomes" id="UP000278542"/>
    </source>
</evidence>